<reference evidence="2 3" key="1">
    <citation type="journal article" date="2023" name="Plants (Basel)">
        <title>Bridging the Gap: Combining Genomics and Transcriptomics Approaches to Understand Stylosanthes scabra, an Orphan Legume from the Brazilian Caatinga.</title>
        <authorList>
            <person name="Ferreira-Neto J.R.C."/>
            <person name="da Silva M.D."/>
            <person name="Binneck E."/>
            <person name="de Melo N.F."/>
            <person name="da Silva R.H."/>
            <person name="de Melo A.L.T.M."/>
            <person name="Pandolfi V."/>
            <person name="Bustamante F.O."/>
            <person name="Brasileiro-Vidal A.C."/>
            <person name="Benko-Iseppon A.M."/>
        </authorList>
    </citation>
    <scope>NUCLEOTIDE SEQUENCE [LARGE SCALE GENOMIC DNA]</scope>
    <source>
        <tissue evidence="2">Leaves</tissue>
    </source>
</reference>
<gene>
    <name evidence="2" type="ORF">PIB30_085992</name>
</gene>
<organism evidence="2 3">
    <name type="scientific">Stylosanthes scabra</name>
    <dbReference type="NCBI Taxonomy" id="79078"/>
    <lineage>
        <taxon>Eukaryota</taxon>
        <taxon>Viridiplantae</taxon>
        <taxon>Streptophyta</taxon>
        <taxon>Embryophyta</taxon>
        <taxon>Tracheophyta</taxon>
        <taxon>Spermatophyta</taxon>
        <taxon>Magnoliopsida</taxon>
        <taxon>eudicotyledons</taxon>
        <taxon>Gunneridae</taxon>
        <taxon>Pentapetalae</taxon>
        <taxon>rosids</taxon>
        <taxon>fabids</taxon>
        <taxon>Fabales</taxon>
        <taxon>Fabaceae</taxon>
        <taxon>Papilionoideae</taxon>
        <taxon>50 kb inversion clade</taxon>
        <taxon>dalbergioids sensu lato</taxon>
        <taxon>Dalbergieae</taxon>
        <taxon>Pterocarpus clade</taxon>
        <taxon>Stylosanthes</taxon>
    </lineage>
</organism>
<name>A0ABU6TVV6_9FABA</name>
<accession>A0ABU6TVV6</accession>
<evidence type="ECO:0000256" key="1">
    <source>
        <dbReference type="SAM" id="Phobius"/>
    </source>
</evidence>
<keyword evidence="1" id="KW-1133">Transmembrane helix</keyword>
<feature type="transmembrane region" description="Helical" evidence="1">
    <location>
        <begin position="18"/>
        <end position="38"/>
    </location>
</feature>
<keyword evidence="3" id="KW-1185">Reference proteome</keyword>
<dbReference type="Proteomes" id="UP001341840">
    <property type="component" value="Unassembled WGS sequence"/>
</dbReference>
<keyword evidence="1" id="KW-0812">Transmembrane</keyword>
<comment type="caution">
    <text evidence="2">The sequence shown here is derived from an EMBL/GenBank/DDBJ whole genome shotgun (WGS) entry which is preliminary data.</text>
</comment>
<evidence type="ECO:0000313" key="3">
    <source>
        <dbReference type="Proteomes" id="UP001341840"/>
    </source>
</evidence>
<feature type="transmembrane region" description="Helical" evidence="1">
    <location>
        <begin position="50"/>
        <end position="71"/>
    </location>
</feature>
<dbReference type="EMBL" id="JASCZI010092076">
    <property type="protein sequence ID" value="MED6151813.1"/>
    <property type="molecule type" value="Genomic_DNA"/>
</dbReference>
<proteinExistence type="predicted"/>
<protein>
    <submittedName>
        <fullName evidence="2">Uncharacterized protein</fullName>
    </submittedName>
</protein>
<sequence>MAPVLIDQFGKKSLLRSFAAEIACFRGALQFLGGLGGIGSHSLAESLRKVAVVAAGNAGATAALLLLHCLLPLEALVHLHHPLLAVVGAHFLVSSLIPSAWLLLASFSESLRFS</sequence>
<feature type="transmembrane region" description="Helical" evidence="1">
    <location>
        <begin position="83"/>
        <end position="104"/>
    </location>
</feature>
<evidence type="ECO:0000313" key="2">
    <source>
        <dbReference type="EMBL" id="MED6151813.1"/>
    </source>
</evidence>
<keyword evidence="1" id="KW-0472">Membrane</keyword>